<keyword evidence="2" id="KW-1185">Reference proteome</keyword>
<organism evidence="1 2">
    <name type="scientific">Lactobacillus pasteurii DSM 23907 = CRBIP 24.76</name>
    <dbReference type="NCBI Taxonomy" id="1423790"/>
    <lineage>
        <taxon>Bacteria</taxon>
        <taxon>Bacillati</taxon>
        <taxon>Bacillota</taxon>
        <taxon>Bacilli</taxon>
        <taxon>Lactobacillales</taxon>
        <taxon>Lactobacillaceae</taxon>
        <taxon>Lactobacillus</taxon>
    </lineage>
</organism>
<comment type="caution">
    <text evidence="1">The sequence shown here is derived from an EMBL/GenBank/DDBJ whole genome shotgun (WGS) entry which is preliminary data.</text>
</comment>
<accession>I7KKD3</accession>
<reference evidence="1 2" key="1">
    <citation type="submission" date="2012-06" db="EMBL/GenBank/DDBJ databases">
        <title>Draft Genome Sequence of Lactobacillus pasteurii CRBIP 24.76T.</title>
        <authorList>
            <person name="Cousin S."/>
            <person name="Bouchier C."/>
            <person name="Loux V."/>
            <person name="Ma L."/>
            <person name="Creno S."/>
            <person name="Bizet C."/>
            <person name="Clermont D."/>
        </authorList>
    </citation>
    <scope>NUCLEOTIDE SEQUENCE [LARGE SCALE GENOMIC DNA]</scope>
    <source>
        <strain evidence="2">CRBIP 24.76T</strain>
    </source>
</reference>
<proteinExistence type="predicted"/>
<evidence type="ECO:0000313" key="2">
    <source>
        <dbReference type="Proteomes" id="UP000009311"/>
    </source>
</evidence>
<dbReference type="EMBL" id="CAKD01000001">
    <property type="protein sequence ID" value="CCI84369.1"/>
    <property type="molecule type" value="Genomic_DNA"/>
</dbReference>
<name>I7KKD3_9LACO</name>
<protein>
    <submittedName>
        <fullName evidence="1">Uncharacterized protein</fullName>
    </submittedName>
</protein>
<dbReference type="Proteomes" id="UP000009311">
    <property type="component" value="Unassembled WGS sequence"/>
</dbReference>
<sequence>MTPSGLVKSNKLRFSLIFLLLTIVAEEMHQMFDREIHLG</sequence>
<evidence type="ECO:0000313" key="1">
    <source>
        <dbReference type="EMBL" id="CCI84369.1"/>
    </source>
</evidence>
<gene>
    <name evidence="1" type="ORF">BN53_09155</name>
</gene>
<dbReference type="AlphaFoldDB" id="I7KKD3"/>